<dbReference type="AlphaFoldDB" id="A0A650F2A6"/>
<evidence type="ECO:0000259" key="1">
    <source>
        <dbReference type="Pfam" id="PF22322"/>
    </source>
</evidence>
<sequence length="268" mass="30718">MNQKYDYNKNKNKFTKEMINDTLKYQKQYGFKIGENNVAHNNESDAFRHTYMQSILSKRHGILPAKIVSSGHEYIGTLKKQDPRESNMDLWNNNQGQQIYNEICKEYPKFKSLPETQQKDIIAQKVVQRMKSGQLITGLDDPRQFKDYQKLPFTPTRGVGAVWNNGSPTGFASAIDNQLQNDQSEFYGYTNPLTGSNKIYTREDVGNMSPEEFANNEKEIDAQIKAFNGMMPTNGDLHREALSGGDVVYVNSYTRSDGTEVKGYYRSR</sequence>
<proteinExistence type="predicted"/>
<accession>A0A650F2A6</accession>
<dbReference type="InterPro" id="IPR054246">
    <property type="entry name" value="DUF6973"/>
</dbReference>
<organism evidence="2">
    <name type="scientific">uncultured Candidatus Melainabacteria bacterium</name>
    <dbReference type="NCBI Taxonomy" id="2682970"/>
    <lineage>
        <taxon>Bacteria</taxon>
        <taxon>Bacillati</taxon>
        <taxon>Candidatus Melainabacteria</taxon>
        <taxon>environmental samples</taxon>
    </lineage>
</organism>
<protein>
    <recommendedName>
        <fullName evidence="1">DUF6973 domain-containing protein</fullName>
    </recommendedName>
</protein>
<dbReference type="Pfam" id="PF22322">
    <property type="entry name" value="DUF6973"/>
    <property type="match status" value="1"/>
</dbReference>
<name>A0A650F2A6_9BACT</name>
<evidence type="ECO:0000313" key="2">
    <source>
        <dbReference type="EMBL" id="QGT49745.1"/>
    </source>
</evidence>
<dbReference type="EMBL" id="MN577570">
    <property type="protein sequence ID" value="QGT49745.1"/>
    <property type="molecule type" value="Genomic_DNA"/>
</dbReference>
<reference evidence="2" key="1">
    <citation type="journal article" date="2020" name="J. ISSAAS">
        <title>Lactobacilli and other gastrointestinal microbiota of Peromyscus leucopus, reservoir host for agents of Lyme disease and other zoonoses in North America.</title>
        <authorList>
            <person name="Milovic A."/>
            <person name="Bassam K."/>
            <person name="Shao H."/>
            <person name="Chatzistamou I."/>
            <person name="Tufts D.M."/>
            <person name="Diuk-Wasser M."/>
            <person name="Barbour A.G."/>
        </authorList>
    </citation>
    <scope>NUCLEOTIDE SEQUENCE</scope>
    <source>
        <strain evidence="2">LL20</strain>
    </source>
</reference>
<gene>
    <name evidence="2" type="ORF">Melaina855_1320</name>
</gene>
<feature type="domain" description="DUF6973" evidence="1">
    <location>
        <begin position="35"/>
        <end position="133"/>
    </location>
</feature>